<dbReference type="EMBL" id="JNBS01001081">
    <property type="protein sequence ID" value="OQS02754.1"/>
    <property type="molecule type" value="Genomic_DNA"/>
</dbReference>
<evidence type="ECO:0000313" key="3">
    <source>
        <dbReference type="Proteomes" id="UP000243217"/>
    </source>
</evidence>
<protein>
    <submittedName>
        <fullName evidence="2">Uncharacterized protein</fullName>
    </submittedName>
</protein>
<gene>
    <name evidence="2" type="ORF">THRCLA_04906</name>
</gene>
<proteinExistence type="predicted"/>
<dbReference type="AlphaFoldDB" id="A0A1V9ZXM4"/>
<feature type="compositionally biased region" description="Basic and acidic residues" evidence="1">
    <location>
        <begin position="60"/>
        <end position="73"/>
    </location>
</feature>
<feature type="compositionally biased region" description="Basic and acidic residues" evidence="1">
    <location>
        <begin position="119"/>
        <end position="132"/>
    </location>
</feature>
<feature type="compositionally biased region" description="Basic and acidic residues" evidence="1">
    <location>
        <begin position="38"/>
        <end position="47"/>
    </location>
</feature>
<evidence type="ECO:0000256" key="1">
    <source>
        <dbReference type="SAM" id="MobiDB-lite"/>
    </source>
</evidence>
<accession>A0A1V9ZXM4</accession>
<feature type="region of interest" description="Disordered" evidence="1">
    <location>
        <begin position="33"/>
        <end position="132"/>
    </location>
</feature>
<comment type="caution">
    <text evidence="2">The sequence shown here is derived from an EMBL/GenBank/DDBJ whole genome shotgun (WGS) entry which is preliminary data.</text>
</comment>
<organism evidence="2 3">
    <name type="scientific">Thraustotheca clavata</name>
    <dbReference type="NCBI Taxonomy" id="74557"/>
    <lineage>
        <taxon>Eukaryota</taxon>
        <taxon>Sar</taxon>
        <taxon>Stramenopiles</taxon>
        <taxon>Oomycota</taxon>
        <taxon>Saprolegniomycetes</taxon>
        <taxon>Saprolegniales</taxon>
        <taxon>Achlyaceae</taxon>
        <taxon>Thraustotheca</taxon>
    </lineage>
</organism>
<name>A0A1V9ZXM4_9STRA</name>
<keyword evidence="3" id="KW-1185">Reference proteome</keyword>
<feature type="compositionally biased region" description="Polar residues" evidence="1">
    <location>
        <begin position="75"/>
        <end position="101"/>
    </location>
</feature>
<evidence type="ECO:0000313" key="2">
    <source>
        <dbReference type="EMBL" id="OQS02754.1"/>
    </source>
</evidence>
<dbReference type="OrthoDB" id="70757at2759"/>
<reference evidence="2 3" key="1">
    <citation type="journal article" date="2014" name="Genome Biol. Evol.">
        <title>The secreted proteins of Achlya hypogyna and Thraustotheca clavata identify the ancestral oomycete secretome and reveal gene acquisitions by horizontal gene transfer.</title>
        <authorList>
            <person name="Misner I."/>
            <person name="Blouin N."/>
            <person name="Leonard G."/>
            <person name="Richards T.A."/>
            <person name="Lane C.E."/>
        </authorList>
    </citation>
    <scope>NUCLEOTIDE SEQUENCE [LARGE SCALE GENOMIC DNA]</scope>
    <source>
        <strain evidence="2 3">ATCC 34112</strain>
    </source>
</reference>
<sequence length="225" mass="26923">MTTIELDAPNKWYPISTTEKLSEEEEKRNWEWFQVPHPELRSPEVKRRPVQKLRTSNLTELKEPVKQTNDKARSSKASSSTDNHSNKRLSSQTHRSRASISTDDKNKRRKPSISLSPTREQHNIEGKKHQDEEEQLKELMRKHNSHLHRNKPNNRPHEKLRELYEKVEKVKYKELVGTDQIELVHERIHSWVLAWEDKYKKDYTTLSFQDRDKAHHEISMMVLKH</sequence>
<dbReference type="Proteomes" id="UP000243217">
    <property type="component" value="Unassembled WGS sequence"/>
</dbReference>